<name>G3NRZ3_GASAC</name>
<dbReference type="GO" id="GO:0005737">
    <property type="term" value="C:cytoplasm"/>
    <property type="evidence" value="ECO:0007669"/>
    <property type="project" value="UniProtKB-ARBA"/>
</dbReference>
<feature type="compositionally biased region" description="Polar residues" evidence="1">
    <location>
        <begin position="791"/>
        <end position="811"/>
    </location>
</feature>
<dbReference type="InterPro" id="IPR054517">
    <property type="entry name" value="SPEF2_D5"/>
</dbReference>
<dbReference type="InterPro" id="IPR052634">
    <property type="entry name" value="Sperm_flagellar-bone_growth"/>
</dbReference>
<dbReference type="InterPro" id="IPR001715">
    <property type="entry name" value="CH_dom"/>
</dbReference>
<dbReference type="Pfam" id="PF22946">
    <property type="entry name" value="SPEF2_D5"/>
    <property type="match status" value="1"/>
</dbReference>
<proteinExistence type="predicted"/>
<dbReference type="Gene3D" id="3.40.50.300">
    <property type="entry name" value="P-loop containing nucleotide triphosphate hydrolases"/>
    <property type="match status" value="1"/>
</dbReference>
<dbReference type="GO" id="GO:0097225">
    <property type="term" value="C:sperm midpiece"/>
    <property type="evidence" value="ECO:0007669"/>
    <property type="project" value="TreeGrafter"/>
</dbReference>
<dbReference type="OMA" id="IMETKQQ"/>
<evidence type="ECO:0000256" key="1">
    <source>
        <dbReference type="SAM" id="MobiDB-lite"/>
    </source>
</evidence>
<organism evidence="3 4">
    <name type="scientific">Gasterosteus aculeatus aculeatus</name>
    <name type="common">three-spined stickleback</name>
    <dbReference type="NCBI Taxonomy" id="481459"/>
    <lineage>
        <taxon>Eukaryota</taxon>
        <taxon>Metazoa</taxon>
        <taxon>Chordata</taxon>
        <taxon>Craniata</taxon>
        <taxon>Vertebrata</taxon>
        <taxon>Euteleostomi</taxon>
        <taxon>Actinopterygii</taxon>
        <taxon>Neopterygii</taxon>
        <taxon>Teleostei</taxon>
        <taxon>Neoteleostei</taxon>
        <taxon>Acanthomorphata</taxon>
        <taxon>Eupercaria</taxon>
        <taxon>Perciformes</taxon>
        <taxon>Cottioidei</taxon>
        <taxon>Gasterosteales</taxon>
        <taxon>Gasterosteidae</taxon>
        <taxon>Gasterosteus</taxon>
    </lineage>
</organism>
<dbReference type="GO" id="GO:0007288">
    <property type="term" value="P:sperm axoneme assembly"/>
    <property type="evidence" value="ECO:0007669"/>
    <property type="project" value="TreeGrafter"/>
</dbReference>
<reference evidence="3 4" key="1">
    <citation type="journal article" date="2021" name="G3 (Bethesda)">
        <title>Improved contiguity of the threespine stickleback genome using long-read sequencing.</title>
        <authorList>
            <person name="Nath S."/>
            <person name="Shaw D.E."/>
            <person name="White M.A."/>
        </authorList>
    </citation>
    <scope>NUCLEOTIDE SEQUENCE [LARGE SCALE GENOMIC DNA]</scope>
    <source>
        <strain evidence="3 4">Lake Benthic</strain>
    </source>
</reference>
<feature type="domain" description="Calponin-homology (CH)" evidence="2">
    <location>
        <begin position="1"/>
        <end position="105"/>
    </location>
</feature>
<dbReference type="InterPro" id="IPR010441">
    <property type="entry name" value="CH_2"/>
</dbReference>
<dbReference type="PROSITE" id="PS50021">
    <property type="entry name" value="CH"/>
    <property type="match status" value="1"/>
</dbReference>
<dbReference type="InterPro" id="IPR056199">
    <property type="entry name" value="SPEF2_C"/>
</dbReference>
<dbReference type="eggNOG" id="ENOG502QR7Y">
    <property type="taxonomic scope" value="Eukaryota"/>
</dbReference>
<dbReference type="STRING" id="69293.ENSGACP00000008110"/>
<reference evidence="3" key="3">
    <citation type="submission" date="2025-09" db="UniProtKB">
        <authorList>
            <consortium name="Ensembl"/>
        </authorList>
    </citation>
    <scope>IDENTIFICATION</scope>
</reference>
<evidence type="ECO:0000313" key="4">
    <source>
        <dbReference type="Proteomes" id="UP000007635"/>
    </source>
</evidence>
<dbReference type="Pfam" id="PF06294">
    <property type="entry name" value="CH_2"/>
    <property type="match status" value="1"/>
</dbReference>
<keyword evidence="4" id="KW-1185">Reference proteome</keyword>
<sequence>MSDILSRWLNEELELSQAVDPKTFARDFSSGYLIGEVLHKYQLQNDFSMFVKKDSSICKLNNFTRVEPTLRLLGISFDTNTAQELMQEKQGVATRLLYQLYASLEKKKKAEISSTLMEIMQPAAIASLHKKEHEYYSDRLHRVVRRDAELKLQKISQHYEEKCQQLDERPVVTQPTQQKRQLRGKGDKRLKNIEVLEILEKIIGQPLDFPLGRISQDTGRGATLTLQSNSKYVQDIRQRLEENAVAREQREKRRDRFLVEQLQAHEAQEEALREEQLVKRLTRQTQQEQRLTTQLLQIHVQKDVIRKNRLFREQQYQQRRERDFQEALEREAALAQQAKLDRAEEIRKELEFCNRIAAERAQGRHKKHFKICKDILEQIVDLATKVGEYRLHTGNLIPAKPMREWKELLFSGLPLYEPIKCQEPGFSAPLDPVELEKQEILKKQDYDEYTNMVGEWAWPEEAGQTKLPPTNNNILGHVVLRVRNIVHPPVVKPSPPPFPHFTIKACVLGKLCSGKTTCLAGLAEGTQPHGIYVLSVDSLIEEALNAYHDGEKVRQIQQNSIVTSLVSLFISSSWITCFFPESNTLFTCLYVFMQPSTRAMQGAAAEKELKEGNTIPNELLVDIVVEAIRQVPAQSGWILDGFPVDINQAHLLEKALGGSVEEGNGVLSSVTELAADPNPPEPAPPAPPALDLALLLDVPDECVIGRPTCIWHRFHKGKIQKKNKIIKSIPATACGVSNIVFPSRITAFQDTWPKLEKWFVGRQNILVRVDANVDEVELHKRVESALQRVMMQTQEAPSRKASTSSVTNEDSQGVPENPAKSASPCPGSSGWVYVDEPLPPELPEYLCPHWDTVCDSYVNNVKAVMHQLRSQRSVIDLHLFNIREEYKQYMGRPDLKQELVSHWQKDFNSIPDDMRQDEDTKAELHHRLDELCERLWDICDKRKEKDEKEKDGLMADGWLEEHTALLVNHHSLLLQVELDRFQDTLRILKVYYLSMCRQVLPELPSKLDCIPLLEDERQETYIYHMYACMYNNNTLVSLCSCACVCVCVPGNAAKSRIALVRGHGLVMVQSLQSRAEQTSSSMQESLEAHYLAGLKSVEQLSEVVGHHIQAGAKLQKELVLECTDFHLNGDCHMVASPAPPPRPPPHEKPMASTPTVTQLESLRRMLHDVAPSGLISNYDLFSLLMDIISVSLGRNTLPEPWLNMDETQLLEIVSLLKDSCELIDWRRFLLSAALPWPFPSSSQLLDVLRRFKAADTGNTAYVNEEQYLQTKLWFSDESGQPVPEDPSEPLPNDRLANLRKFFFQLFADRSFSPPRLDYVCMLQYFAADPDPRQGFIRALSVVLGQHLMHSSHNNALRVQSMPSMQEAAQLSSSDPDADYKVEDFLCASSASPVNVQSLRQYFVVRIINHIIKMKLMVILLISAALQQLVRVFRELGYTPEDCAPFSVLSQHPFIQHLMETSTHHQLVVSLHAHKIQKKTFRIQYVH</sequence>
<protein>
    <recommendedName>
        <fullName evidence="2">Calponin-homology (CH) domain-containing protein</fullName>
    </recommendedName>
</protein>
<feature type="region of interest" description="Disordered" evidence="1">
    <location>
        <begin position="791"/>
        <end position="826"/>
    </location>
</feature>
<dbReference type="Gene3D" id="1.10.418.10">
    <property type="entry name" value="Calponin-like domain"/>
    <property type="match status" value="1"/>
</dbReference>
<dbReference type="PANTHER" id="PTHR14919:SF0">
    <property type="entry name" value="SPERM FLAGELLAR PROTEIN 2"/>
    <property type="match status" value="1"/>
</dbReference>
<dbReference type="Proteomes" id="UP000007635">
    <property type="component" value="Chromosome XIII"/>
</dbReference>
<dbReference type="Pfam" id="PF00406">
    <property type="entry name" value="ADK"/>
    <property type="match status" value="1"/>
</dbReference>
<dbReference type="InterPro" id="IPR036872">
    <property type="entry name" value="CH_dom_sf"/>
</dbReference>
<reference evidence="3" key="2">
    <citation type="submission" date="2025-08" db="UniProtKB">
        <authorList>
            <consortium name="Ensembl"/>
        </authorList>
    </citation>
    <scope>IDENTIFICATION</scope>
</reference>
<dbReference type="InterPro" id="IPR027417">
    <property type="entry name" value="P-loop_NTPase"/>
</dbReference>
<dbReference type="Ensembl" id="ENSGACT00000008129.2">
    <property type="protein sequence ID" value="ENSGACP00000008110.2"/>
    <property type="gene ID" value="ENSGACG00000006116.2"/>
</dbReference>
<dbReference type="Bgee" id="ENSGACG00000006116">
    <property type="expression patterns" value="Expressed in mesonephros and 1 other cell type or tissue"/>
</dbReference>
<dbReference type="InParanoid" id="G3NRZ3"/>
<dbReference type="Pfam" id="PF24082">
    <property type="entry name" value="SPEF2_C"/>
    <property type="match status" value="1"/>
</dbReference>
<accession>G3NRZ3</accession>
<evidence type="ECO:0000259" key="2">
    <source>
        <dbReference type="PROSITE" id="PS50021"/>
    </source>
</evidence>
<dbReference type="SUPFAM" id="SSF52540">
    <property type="entry name" value="P-loop containing nucleoside triphosphate hydrolases"/>
    <property type="match status" value="1"/>
</dbReference>
<dbReference type="GO" id="GO:0002177">
    <property type="term" value="C:manchette"/>
    <property type="evidence" value="ECO:0007669"/>
    <property type="project" value="TreeGrafter"/>
</dbReference>
<evidence type="ECO:0000313" key="3">
    <source>
        <dbReference type="Ensembl" id="ENSGACP00000008110.2"/>
    </source>
</evidence>
<dbReference type="PANTHER" id="PTHR14919">
    <property type="entry name" value="KPL2-RELATED"/>
    <property type="match status" value="1"/>
</dbReference>
<dbReference type="GeneTree" id="ENSGT00390000008160"/>